<evidence type="ECO:0000259" key="6">
    <source>
        <dbReference type="PROSITE" id="PS51198"/>
    </source>
</evidence>
<keyword evidence="2 5" id="KW-0378">Hydrolase</keyword>
<reference evidence="7 8" key="1">
    <citation type="submission" date="2015-10" db="EMBL/GenBank/DDBJ databases">
        <title>Mycobacterium gordonae draft genome assembly.</title>
        <authorList>
            <person name="Ustinova V."/>
            <person name="Smirnova T."/>
            <person name="Blagodatskikh K."/>
            <person name="Varlamov D."/>
            <person name="Larionova E."/>
            <person name="Chernousova L."/>
        </authorList>
    </citation>
    <scope>NUCLEOTIDE SEQUENCE [LARGE SCALE GENOMIC DNA]</scope>
    <source>
        <strain evidence="7 8">CTRI 14-8773</strain>
    </source>
</reference>
<dbReference type="Pfam" id="PF00580">
    <property type="entry name" value="UvrD-helicase"/>
    <property type="match status" value="2"/>
</dbReference>
<proteinExistence type="predicted"/>
<dbReference type="GO" id="GO:0005524">
    <property type="term" value="F:ATP binding"/>
    <property type="evidence" value="ECO:0007669"/>
    <property type="project" value="UniProtKB-UniRule"/>
</dbReference>
<keyword evidence="4 5" id="KW-0067">ATP-binding</keyword>
<sequence length="595" mass="65046">MRMHTNLSEEQEAVLAADVRLVEACPGAGKTHAIAARYIAAATSKGQAAALLSFTNAAVDEAARRCANVPQALDAPNFVGTFDRFLHRYLVTPILVRAKGKPPRYVDSYNDLPATFDTKVRHGSVVGAGLALGHFHADASGDLYYPSDDPADAPAADRPYVAQLNKVGITPSALTNLAQRRINELTASGIYDCEQSRLKALSILRDADSAWLHQRLTARFAEIIVDEFQDCSAIEHEILRSLQSVGIHIVVVADPDQAIYEFRQAEPSSYLGYRSALQTDQVVYLDDNWRSSPAICAIASSLRSISTRPILSRRDSSQSPHADVVYVAGGTPAYARREFDRLATELNIDPAERIVLAATRKAAHDLSGRVPRLAESTTNTSRLIRSIATLRYSPDPTERKAAIIVVEEVLLGTIKFPAELRRVPRDEQLDAAGMDRSQLRIMVARLVDASETWTDVDSATASIRTTVAGLLSVIDFGYTPTGQRFQKAKSADWSAWSRAGEATDHSQGLASAHIHAVKGGEWDAVLLDIEDDPRGARPHIIELWAAPETHEARRVLYVGASRARRLLVLAVAPHRLEALRAVLDMSSVTVEYLVE</sequence>
<evidence type="ECO:0000256" key="3">
    <source>
        <dbReference type="ARBA" id="ARBA00022806"/>
    </source>
</evidence>
<dbReference type="PROSITE" id="PS51198">
    <property type="entry name" value="UVRD_HELICASE_ATP_BIND"/>
    <property type="match status" value="1"/>
</dbReference>
<evidence type="ECO:0000256" key="2">
    <source>
        <dbReference type="ARBA" id="ARBA00022801"/>
    </source>
</evidence>
<protein>
    <recommendedName>
        <fullName evidence="6">UvrD-like helicase ATP-binding domain-containing protein</fullName>
    </recommendedName>
</protein>
<dbReference type="GO" id="GO:0000725">
    <property type="term" value="P:recombinational repair"/>
    <property type="evidence" value="ECO:0007669"/>
    <property type="project" value="TreeGrafter"/>
</dbReference>
<dbReference type="Gene3D" id="3.40.50.300">
    <property type="entry name" value="P-loop containing nucleotide triphosphate hydrolases"/>
    <property type="match status" value="2"/>
</dbReference>
<feature type="domain" description="UvrD-like helicase ATP-binding" evidence="6">
    <location>
        <begin position="3"/>
        <end position="292"/>
    </location>
</feature>
<dbReference type="GO" id="GO:0003677">
    <property type="term" value="F:DNA binding"/>
    <property type="evidence" value="ECO:0007669"/>
    <property type="project" value="InterPro"/>
</dbReference>
<evidence type="ECO:0000256" key="4">
    <source>
        <dbReference type="ARBA" id="ARBA00022840"/>
    </source>
</evidence>
<evidence type="ECO:0000256" key="5">
    <source>
        <dbReference type="PROSITE-ProRule" id="PRU00560"/>
    </source>
</evidence>
<dbReference type="PANTHER" id="PTHR11070:SF2">
    <property type="entry name" value="ATP-DEPENDENT DNA HELICASE SRS2"/>
    <property type="match status" value="1"/>
</dbReference>
<evidence type="ECO:0000313" key="7">
    <source>
        <dbReference type="EMBL" id="KQH76222.1"/>
    </source>
</evidence>
<dbReference type="AlphaFoldDB" id="A0A0Q2QW77"/>
<organism evidence="7 8">
    <name type="scientific">Mycobacterium gordonae</name>
    <dbReference type="NCBI Taxonomy" id="1778"/>
    <lineage>
        <taxon>Bacteria</taxon>
        <taxon>Bacillati</taxon>
        <taxon>Actinomycetota</taxon>
        <taxon>Actinomycetes</taxon>
        <taxon>Mycobacteriales</taxon>
        <taxon>Mycobacteriaceae</taxon>
        <taxon>Mycobacterium</taxon>
    </lineage>
</organism>
<dbReference type="OrthoDB" id="9810135at2"/>
<accession>A0A0Q2QW77</accession>
<dbReference type="SUPFAM" id="SSF52540">
    <property type="entry name" value="P-loop containing nucleoside triphosphate hydrolases"/>
    <property type="match status" value="1"/>
</dbReference>
<name>A0A0Q2QW77_MYCGO</name>
<feature type="binding site" evidence="5">
    <location>
        <begin position="24"/>
        <end position="31"/>
    </location>
    <ligand>
        <name>ATP</name>
        <dbReference type="ChEBI" id="CHEBI:30616"/>
    </ligand>
</feature>
<dbReference type="GO" id="GO:0043138">
    <property type="term" value="F:3'-5' DNA helicase activity"/>
    <property type="evidence" value="ECO:0007669"/>
    <property type="project" value="TreeGrafter"/>
</dbReference>
<comment type="caution">
    <text evidence="7">The sequence shown here is derived from an EMBL/GenBank/DDBJ whole genome shotgun (WGS) entry which is preliminary data.</text>
</comment>
<evidence type="ECO:0000256" key="1">
    <source>
        <dbReference type="ARBA" id="ARBA00022741"/>
    </source>
</evidence>
<dbReference type="Proteomes" id="UP000051677">
    <property type="component" value="Unassembled WGS sequence"/>
</dbReference>
<evidence type="ECO:0000313" key="8">
    <source>
        <dbReference type="Proteomes" id="UP000051677"/>
    </source>
</evidence>
<dbReference type="InterPro" id="IPR000212">
    <property type="entry name" value="DNA_helicase_UvrD/REP"/>
</dbReference>
<dbReference type="InterPro" id="IPR027417">
    <property type="entry name" value="P-loop_NTPase"/>
</dbReference>
<keyword evidence="3 5" id="KW-0347">Helicase</keyword>
<dbReference type="InterPro" id="IPR014016">
    <property type="entry name" value="UvrD-like_ATP-bd"/>
</dbReference>
<gene>
    <name evidence="7" type="ORF">AO501_00950</name>
</gene>
<dbReference type="EMBL" id="LKTM01000356">
    <property type="protein sequence ID" value="KQH76222.1"/>
    <property type="molecule type" value="Genomic_DNA"/>
</dbReference>
<dbReference type="GO" id="GO:0016787">
    <property type="term" value="F:hydrolase activity"/>
    <property type="evidence" value="ECO:0007669"/>
    <property type="project" value="UniProtKB-UniRule"/>
</dbReference>
<dbReference type="PANTHER" id="PTHR11070">
    <property type="entry name" value="UVRD / RECB / PCRA DNA HELICASE FAMILY MEMBER"/>
    <property type="match status" value="1"/>
</dbReference>
<keyword evidence="1 5" id="KW-0547">Nucleotide-binding</keyword>